<dbReference type="InterPro" id="IPR003746">
    <property type="entry name" value="DUF167"/>
</dbReference>
<sequence length="83" mass="9423">MSEKILKYIMIIHVKVFTKSKKKGFVEKDGIINAYLSSAPEKGHANAELVKKLSHKFNIPQSQIEIIKGTKSKNKTIKLDIKK</sequence>
<dbReference type="NCBIfam" id="TIGR00251">
    <property type="entry name" value="DUF167 family protein"/>
    <property type="match status" value="1"/>
</dbReference>
<dbReference type="Gene3D" id="3.30.1200.10">
    <property type="entry name" value="YggU-like"/>
    <property type="match status" value="1"/>
</dbReference>
<dbReference type="Pfam" id="PF02594">
    <property type="entry name" value="DUF167"/>
    <property type="match status" value="1"/>
</dbReference>
<dbReference type="Proteomes" id="UP000229383">
    <property type="component" value="Unassembled WGS sequence"/>
</dbReference>
<dbReference type="SUPFAM" id="SSF69786">
    <property type="entry name" value="YggU-like"/>
    <property type="match status" value="1"/>
</dbReference>
<gene>
    <name evidence="2" type="ORF">COU46_02620</name>
</gene>
<dbReference type="EMBL" id="PFCN01000032">
    <property type="protein sequence ID" value="PIR70214.1"/>
    <property type="molecule type" value="Genomic_DNA"/>
</dbReference>
<comment type="similarity">
    <text evidence="1">Belongs to the UPF0235 family.</text>
</comment>
<proteinExistence type="inferred from homology"/>
<organism evidence="2 3">
    <name type="scientific">Candidatus Niyogibacteria bacterium CG10_big_fil_rev_8_21_14_0_10_42_19</name>
    <dbReference type="NCBI Taxonomy" id="1974725"/>
    <lineage>
        <taxon>Bacteria</taxon>
        <taxon>Candidatus Niyogiibacteriota</taxon>
    </lineage>
</organism>
<evidence type="ECO:0000313" key="2">
    <source>
        <dbReference type="EMBL" id="PIR70214.1"/>
    </source>
</evidence>
<dbReference type="SMART" id="SM01152">
    <property type="entry name" value="DUF167"/>
    <property type="match status" value="1"/>
</dbReference>
<dbReference type="InterPro" id="IPR036591">
    <property type="entry name" value="YggU-like_sf"/>
</dbReference>
<name>A0A2H0TGW4_9BACT</name>
<dbReference type="AlphaFoldDB" id="A0A2H0TGW4"/>
<reference evidence="3" key="1">
    <citation type="submission" date="2017-09" db="EMBL/GenBank/DDBJ databases">
        <title>Depth-based differentiation of microbial function through sediment-hosted aquifers and enrichment of novel symbionts in the deep terrestrial subsurface.</title>
        <authorList>
            <person name="Probst A.J."/>
            <person name="Ladd B."/>
            <person name="Jarett J.K."/>
            <person name="Geller-Mcgrath D.E."/>
            <person name="Sieber C.M.K."/>
            <person name="Emerson J.B."/>
            <person name="Anantharaman K."/>
            <person name="Thomas B.C."/>
            <person name="Malmstrom R."/>
            <person name="Stieglmeier M."/>
            <person name="Klingl A."/>
            <person name="Woyke T."/>
            <person name="Ryan C.M."/>
            <person name="Banfield J.F."/>
        </authorList>
    </citation>
    <scope>NUCLEOTIDE SEQUENCE [LARGE SCALE GENOMIC DNA]</scope>
</reference>
<accession>A0A2H0TGW4</accession>
<evidence type="ECO:0000313" key="3">
    <source>
        <dbReference type="Proteomes" id="UP000229383"/>
    </source>
</evidence>
<comment type="caution">
    <text evidence="2">The sequence shown here is derived from an EMBL/GenBank/DDBJ whole genome shotgun (WGS) entry which is preliminary data.</text>
</comment>
<evidence type="ECO:0000256" key="1">
    <source>
        <dbReference type="ARBA" id="ARBA00010364"/>
    </source>
</evidence>
<protein>
    <submittedName>
        <fullName evidence="2">Uncharacterized protein</fullName>
    </submittedName>
</protein>